<dbReference type="SUPFAM" id="SSF51905">
    <property type="entry name" value="FAD/NAD(P)-binding domain"/>
    <property type="match status" value="1"/>
</dbReference>
<evidence type="ECO:0000256" key="5">
    <source>
        <dbReference type="ARBA" id="ARBA00023033"/>
    </source>
</evidence>
<dbReference type="HOGENOM" id="CLU_009665_3_2_1"/>
<dbReference type="InterPro" id="IPR036188">
    <property type="entry name" value="FAD/NAD-bd_sf"/>
</dbReference>
<dbReference type="Pfam" id="PF01494">
    <property type="entry name" value="FAD_binding_3"/>
    <property type="match status" value="1"/>
</dbReference>
<evidence type="ECO:0000256" key="4">
    <source>
        <dbReference type="ARBA" id="ARBA00023002"/>
    </source>
</evidence>
<evidence type="ECO:0000256" key="3">
    <source>
        <dbReference type="ARBA" id="ARBA00022827"/>
    </source>
</evidence>
<name>A0A072Q2B6_9EURO</name>
<dbReference type="RefSeq" id="XP_013264630.1">
    <property type="nucleotide sequence ID" value="XM_013409176.1"/>
</dbReference>
<keyword evidence="8" id="KW-1185">Reference proteome</keyword>
<keyword evidence="5" id="KW-0503">Monooxygenase</keyword>
<gene>
    <name evidence="7" type="ORF">A1O9_00012</name>
</gene>
<comment type="cofactor">
    <cofactor evidence="1">
        <name>FAD</name>
        <dbReference type="ChEBI" id="CHEBI:57692"/>
    </cofactor>
</comment>
<dbReference type="InterPro" id="IPR002938">
    <property type="entry name" value="FAD-bd"/>
</dbReference>
<dbReference type="GO" id="GO:0004497">
    <property type="term" value="F:monooxygenase activity"/>
    <property type="evidence" value="ECO:0007669"/>
    <property type="project" value="UniProtKB-KW"/>
</dbReference>
<dbReference type="AlphaFoldDB" id="A0A072Q2B6"/>
<evidence type="ECO:0000256" key="1">
    <source>
        <dbReference type="ARBA" id="ARBA00001974"/>
    </source>
</evidence>
<dbReference type="VEuPathDB" id="FungiDB:A1O9_00012"/>
<accession>A0A072Q2B6</accession>
<sequence>MATTPSKPIIVIGAGLVGLTLAQGLKKAGFAFEIYDRDASLNARPAGWGITVHWSLPSLQACLPPELYKKIPSIQVDPAAGDRAHDCYRFLDLETGKDKYAMPSGQHYRLNRQRLRQLLCTDIPVHWGKSFESLELTEDGVVVHFADGHRVGGSMLLGVDGKNSRIKLQLLGEEKSRLYPLPVAFMGFTLQLPPIKMQPFRDIHPVIWQGCHPGSGYFVFFSMLSTPESNGSASSENPYYEGQFNMSWLTERHGQTPKTQIEQLARAKEAALASSGMFLPLKQAILDIPEDTHALEIVLEDWPTQKWPSSCGRVTLLGDAAHTMTMYRGEAANHGMYDAAALVHQLNQWRKGLKSRQEALQDFQTEVIERTHEAVLLSRCACLECHDLDSLRDDSQVFQVSGFNARVKEERAVFDLSPESALVPAEVLA</sequence>
<dbReference type="PANTHER" id="PTHR47178">
    <property type="entry name" value="MONOOXYGENASE, FAD-BINDING"/>
    <property type="match status" value="1"/>
</dbReference>
<evidence type="ECO:0000256" key="2">
    <source>
        <dbReference type="ARBA" id="ARBA00022630"/>
    </source>
</evidence>
<evidence type="ECO:0000313" key="8">
    <source>
        <dbReference type="Proteomes" id="UP000027920"/>
    </source>
</evidence>
<dbReference type="PANTHER" id="PTHR47178:SF1">
    <property type="entry name" value="FAD-BINDING DOMAIN-CONTAINING PROTEIN-RELATED"/>
    <property type="match status" value="1"/>
</dbReference>
<keyword evidence="3" id="KW-0274">FAD</keyword>
<dbReference type="GeneID" id="25274964"/>
<comment type="caution">
    <text evidence="7">The sequence shown here is derived from an EMBL/GenBank/DDBJ whole genome shotgun (WGS) entry which is preliminary data.</text>
</comment>
<keyword evidence="2" id="KW-0285">Flavoprotein</keyword>
<dbReference type="Gene3D" id="3.50.50.60">
    <property type="entry name" value="FAD/NAD(P)-binding domain"/>
    <property type="match status" value="1"/>
</dbReference>
<dbReference type="GO" id="GO:0071949">
    <property type="term" value="F:FAD binding"/>
    <property type="evidence" value="ECO:0007669"/>
    <property type="project" value="InterPro"/>
</dbReference>
<dbReference type="Proteomes" id="UP000027920">
    <property type="component" value="Unassembled WGS sequence"/>
</dbReference>
<keyword evidence="4" id="KW-0560">Oxidoreductase</keyword>
<protein>
    <recommendedName>
        <fullName evidence="6">FAD-binding domain-containing protein</fullName>
    </recommendedName>
</protein>
<feature type="domain" description="FAD-binding" evidence="6">
    <location>
        <begin position="311"/>
        <end position="364"/>
    </location>
</feature>
<organism evidence="7 8">
    <name type="scientific">Exophiala aquamarina CBS 119918</name>
    <dbReference type="NCBI Taxonomy" id="1182545"/>
    <lineage>
        <taxon>Eukaryota</taxon>
        <taxon>Fungi</taxon>
        <taxon>Dikarya</taxon>
        <taxon>Ascomycota</taxon>
        <taxon>Pezizomycotina</taxon>
        <taxon>Eurotiomycetes</taxon>
        <taxon>Chaetothyriomycetidae</taxon>
        <taxon>Chaetothyriales</taxon>
        <taxon>Herpotrichiellaceae</taxon>
        <taxon>Exophiala</taxon>
    </lineage>
</organism>
<dbReference type="OrthoDB" id="47494at2759"/>
<dbReference type="STRING" id="1182545.A0A072Q2B6"/>
<proteinExistence type="predicted"/>
<reference evidence="7 8" key="1">
    <citation type="submission" date="2013-03" db="EMBL/GenBank/DDBJ databases">
        <title>The Genome Sequence of Exophiala aquamarina CBS 119918.</title>
        <authorList>
            <consortium name="The Broad Institute Genomics Platform"/>
            <person name="Cuomo C."/>
            <person name="de Hoog S."/>
            <person name="Gorbushina A."/>
            <person name="Walker B."/>
            <person name="Young S.K."/>
            <person name="Zeng Q."/>
            <person name="Gargeya S."/>
            <person name="Fitzgerald M."/>
            <person name="Haas B."/>
            <person name="Abouelleil A."/>
            <person name="Allen A.W."/>
            <person name="Alvarado L."/>
            <person name="Arachchi H.M."/>
            <person name="Berlin A.M."/>
            <person name="Chapman S.B."/>
            <person name="Gainer-Dewar J."/>
            <person name="Goldberg J."/>
            <person name="Griggs A."/>
            <person name="Gujja S."/>
            <person name="Hansen M."/>
            <person name="Howarth C."/>
            <person name="Imamovic A."/>
            <person name="Ireland A."/>
            <person name="Larimer J."/>
            <person name="McCowan C."/>
            <person name="Murphy C."/>
            <person name="Pearson M."/>
            <person name="Poon T.W."/>
            <person name="Priest M."/>
            <person name="Roberts A."/>
            <person name="Saif S."/>
            <person name="Shea T."/>
            <person name="Sisk P."/>
            <person name="Sykes S."/>
            <person name="Wortman J."/>
            <person name="Nusbaum C."/>
            <person name="Birren B."/>
        </authorList>
    </citation>
    <scope>NUCLEOTIDE SEQUENCE [LARGE SCALE GENOMIC DNA]</scope>
    <source>
        <strain evidence="7 8">CBS 119918</strain>
    </source>
</reference>
<evidence type="ECO:0000313" key="7">
    <source>
        <dbReference type="EMBL" id="KEF62040.1"/>
    </source>
</evidence>
<dbReference type="EMBL" id="AMGV01000001">
    <property type="protein sequence ID" value="KEF62040.1"/>
    <property type="molecule type" value="Genomic_DNA"/>
</dbReference>
<evidence type="ECO:0000259" key="6">
    <source>
        <dbReference type="Pfam" id="PF01494"/>
    </source>
</evidence>
<dbReference type="PRINTS" id="PR00420">
    <property type="entry name" value="RNGMNOXGNASE"/>
</dbReference>